<dbReference type="Pfam" id="PF03787">
    <property type="entry name" value="RAMPs"/>
    <property type="match status" value="1"/>
</dbReference>
<dbReference type="PATRIC" id="fig|688269.3.peg.1210"/>
<dbReference type="Proteomes" id="UP000006804">
    <property type="component" value="Chromosome"/>
</dbReference>
<dbReference type="PANTHER" id="PTHR39965">
    <property type="entry name" value="CRISPR SYSTEM CMR SUBUNIT CMR6"/>
    <property type="match status" value="1"/>
</dbReference>
<dbReference type="HOGENOM" id="CLU_053305_2_1_0"/>
<dbReference type="RefSeq" id="WP_013932467.1">
    <property type="nucleotide sequence ID" value="NC_015707.1"/>
</dbReference>
<dbReference type="EMBL" id="CP002351">
    <property type="protein sequence ID" value="AEH51248.1"/>
    <property type="molecule type" value="Genomic_DNA"/>
</dbReference>
<gene>
    <name evidence="3" type="ORF">Theth_1176</name>
</gene>
<feature type="domain" description="CRISPR type III-associated protein" evidence="2">
    <location>
        <begin position="102"/>
        <end position="294"/>
    </location>
</feature>
<organism evidence="3 4">
    <name type="scientific">Pseudothermotoga thermarum DSM 5069</name>
    <dbReference type="NCBI Taxonomy" id="688269"/>
    <lineage>
        <taxon>Bacteria</taxon>
        <taxon>Thermotogati</taxon>
        <taxon>Thermotogota</taxon>
        <taxon>Thermotogae</taxon>
        <taxon>Thermotogales</taxon>
        <taxon>Thermotogaceae</taxon>
        <taxon>Pseudothermotoga</taxon>
    </lineage>
</organism>
<evidence type="ECO:0000256" key="1">
    <source>
        <dbReference type="ARBA" id="ARBA00023118"/>
    </source>
</evidence>
<dbReference type="OrthoDB" id="9813956at2"/>
<dbReference type="PANTHER" id="PTHR39965:SF1">
    <property type="entry name" value="CRISPR SYSTEM CMR SUBUNIT CMR6"/>
    <property type="match status" value="1"/>
</dbReference>
<dbReference type="STRING" id="688269.Theth_1176"/>
<protein>
    <submittedName>
        <fullName evidence="3">CRISPR-associated RAMP protein, Cmr6 family</fullName>
    </submittedName>
</protein>
<dbReference type="GO" id="GO:0051607">
    <property type="term" value="P:defense response to virus"/>
    <property type="evidence" value="ECO:0007669"/>
    <property type="project" value="UniProtKB-KW"/>
</dbReference>
<evidence type="ECO:0000313" key="3">
    <source>
        <dbReference type="EMBL" id="AEH51248.1"/>
    </source>
</evidence>
<dbReference type="AlphaFoldDB" id="F7YTM6"/>
<dbReference type="eggNOG" id="COG1604">
    <property type="taxonomic scope" value="Bacteria"/>
</dbReference>
<keyword evidence="4" id="KW-1185">Reference proteome</keyword>
<dbReference type="InterPro" id="IPR010172">
    <property type="entry name" value="CRISPR-assoc_prot_TM1791"/>
</dbReference>
<dbReference type="KEGG" id="tta:Theth_1176"/>
<sequence length="296" mass="33854">MKKEDVIIRDEIKSVINKIDNFAIDNFALRFRFPEITESEKKGERKIKIEIINDIDKVGKSIFTSQKSIISDINERRKKSILTLEKFGYKVIEFTAKPCWRMVVGLGGTHPQETSMILHHVYGFPYIPGSSIKGVTRSMFILDWFEKVKKALVSENIDLSKFVAGLENYNPKSAKNQLPEYYDRELVDLYSNIFGTQEYQGKVIFFDAFPVGEINLVLDIINPHYPDYYSGNKPPADYQNPNPIKFLTVANTNFLFVLAGENEKIVIEAERYLKQALQAIGIGAKTSLGYGLFEIL</sequence>
<keyword evidence="1" id="KW-0051">Antiviral defense</keyword>
<evidence type="ECO:0000313" key="4">
    <source>
        <dbReference type="Proteomes" id="UP000006804"/>
    </source>
</evidence>
<accession>F7YTM6</accession>
<dbReference type="NCBIfam" id="TIGR01898">
    <property type="entry name" value="cas_TM1791_cmr6"/>
    <property type="match status" value="1"/>
</dbReference>
<proteinExistence type="predicted"/>
<dbReference type="InterPro" id="IPR005537">
    <property type="entry name" value="RAMP_III_fam"/>
</dbReference>
<evidence type="ECO:0000259" key="2">
    <source>
        <dbReference type="Pfam" id="PF03787"/>
    </source>
</evidence>
<name>F7YTM6_9THEM</name>
<reference evidence="3 4" key="1">
    <citation type="submission" date="2010-11" db="EMBL/GenBank/DDBJ databases">
        <title>The complete genome of Thermotoga thermarum DSM 5069.</title>
        <authorList>
            <consortium name="US DOE Joint Genome Institute (JGI-PGF)"/>
            <person name="Lucas S."/>
            <person name="Copeland A."/>
            <person name="Lapidus A."/>
            <person name="Bruce D."/>
            <person name="Goodwin L."/>
            <person name="Pitluck S."/>
            <person name="Kyrpides N."/>
            <person name="Mavromatis K."/>
            <person name="Ivanova N."/>
            <person name="Zeytun A."/>
            <person name="Brettin T."/>
            <person name="Detter J.C."/>
            <person name="Tapia R."/>
            <person name="Han C."/>
            <person name="Land M."/>
            <person name="Hauser L."/>
            <person name="Markowitz V."/>
            <person name="Cheng J.-F."/>
            <person name="Hugenholtz P."/>
            <person name="Woyke T."/>
            <person name="Wu D."/>
            <person name="Spring S."/>
            <person name="Schroeder M."/>
            <person name="Brambilla E."/>
            <person name="Klenk H.-P."/>
            <person name="Eisen J.A."/>
        </authorList>
    </citation>
    <scope>NUCLEOTIDE SEQUENCE [LARGE SCALE GENOMIC DNA]</scope>
    <source>
        <strain evidence="3 4">DSM 5069</strain>
    </source>
</reference>